<evidence type="ECO:0000313" key="2">
    <source>
        <dbReference type="EMBL" id="KAF0975846.1"/>
    </source>
</evidence>
<proteinExistence type="predicted"/>
<dbReference type="AlphaFoldDB" id="A0A6A5BLT1"/>
<keyword evidence="3" id="KW-1185">Reference proteome</keyword>
<dbReference type="GeneID" id="68112391"/>
<dbReference type="VEuPathDB" id="AmoebaDB:FDP41_005173"/>
<organism evidence="2 3">
    <name type="scientific">Naegleria fowleri</name>
    <name type="common">Brain eating amoeba</name>
    <dbReference type="NCBI Taxonomy" id="5763"/>
    <lineage>
        <taxon>Eukaryota</taxon>
        <taxon>Discoba</taxon>
        <taxon>Heterolobosea</taxon>
        <taxon>Tetramitia</taxon>
        <taxon>Eutetramitia</taxon>
        <taxon>Vahlkampfiidae</taxon>
        <taxon>Naegleria</taxon>
    </lineage>
</organism>
<dbReference type="RefSeq" id="XP_044560559.1">
    <property type="nucleotide sequence ID" value="XM_044708669.1"/>
</dbReference>
<evidence type="ECO:0000256" key="1">
    <source>
        <dbReference type="SAM" id="MobiDB-lite"/>
    </source>
</evidence>
<feature type="compositionally biased region" description="Low complexity" evidence="1">
    <location>
        <begin position="90"/>
        <end position="104"/>
    </location>
</feature>
<sequence>MEAKATLSKSQDSEVLRMKREFDFMMSEVATVRSELRKGLNMRGITSGMSNTNQQQQQEQQTPIHDISQEQQVPEFTTRNDSTSSLRMTNENNVNSQSVQPQNHSEAKGTQFLQHDHQQQQQSPTFNNFTPQSNLNTPQNHGTSSFFIAQLHDPFVQITNKKLIQEASFSAAFAELQQLERDGIAKDPSLKYLNVDPSRVNSFDYDSFPLAFSKIQPNLREAPFSVVEFGHQPMEGLYDETSVGIRTEVMGGGADFVSINVLESLVAKKRSEI</sequence>
<protein>
    <submittedName>
        <fullName evidence="2">Uncharacterized protein</fullName>
    </submittedName>
</protein>
<feature type="compositionally biased region" description="Polar residues" evidence="1">
    <location>
        <begin position="69"/>
        <end position="89"/>
    </location>
</feature>
<dbReference type="EMBL" id="VFQX01000043">
    <property type="protein sequence ID" value="KAF0975846.1"/>
    <property type="molecule type" value="Genomic_DNA"/>
</dbReference>
<accession>A0A6A5BLT1</accession>
<feature type="region of interest" description="Disordered" evidence="1">
    <location>
        <begin position="43"/>
        <end position="128"/>
    </location>
</feature>
<comment type="caution">
    <text evidence="2">The sequence shown here is derived from an EMBL/GenBank/DDBJ whole genome shotgun (WGS) entry which is preliminary data.</text>
</comment>
<name>A0A6A5BLT1_NAEFO</name>
<dbReference type="VEuPathDB" id="AmoebaDB:NfTy_052170"/>
<evidence type="ECO:0000313" key="3">
    <source>
        <dbReference type="Proteomes" id="UP000444721"/>
    </source>
</evidence>
<dbReference type="OrthoDB" id="10423666at2759"/>
<dbReference type="Proteomes" id="UP000444721">
    <property type="component" value="Unassembled WGS sequence"/>
</dbReference>
<dbReference type="VEuPathDB" id="AmoebaDB:NF0104600"/>
<gene>
    <name evidence="2" type="ORF">FDP41_005173</name>
</gene>
<reference evidence="2 3" key="1">
    <citation type="journal article" date="2019" name="Sci. Rep.">
        <title>Nanopore sequencing improves the draft genome of the human pathogenic amoeba Naegleria fowleri.</title>
        <authorList>
            <person name="Liechti N."/>
            <person name="Schurch N."/>
            <person name="Bruggmann R."/>
            <person name="Wittwer M."/>
        </authorList>
    </citation>
    <scope>NUCLEOTIDE SEQUENCE [LARGE SCALE GENOMIC DNA]</scope>
    <source>
        <strain evidence="2 3">ATCC 30894</strain>
    </source>
</reference>